<dbReference type="AGR" id="FB:FBgn0039810"/>
<dbReference type="OrthoDB" id="7855274at2759"/>
<organism evidence="1">
    <name type="scientific">Drosophila melanogaster</name>
    <name type="common">Fruit fly</name>
    <dbReference type="NCBI Taxonomy" id="7227"/>
    <lineage>
        <taxon>Eukaryota</taxon>
        <taxon>Metazoa</taxon>
        <taxon>Ecdysozoa</taxon>
        <taxon>Arthropoda</taxon>
        <taxon>Hexapoda</taxon>
        <taxon>Insecta</taxon>
        <taxon>Pterygota</taxon>
        <taxon>Neoptera</taxon>
        <taxon>Endopterygota</taxon>
        <taxon>Diptera</taxon>
        <taxon>Brachycera</taxon>
        <taxon>Muscomorpha</taxon>
        <taxon>Ephydroidea</taxon>
        <taxon>Drosophilidae</taxon>
        <taxon>Drosophila</taxon>
        <taxon>Sophophora</taxon>
    </lineage>
</organism>
<dbReference type="EMBL" id="AY084104">
    <property type="protein sequence ID" value="AAL89842.1"/>
    <property type="molecule type" value="mRNA"/>
</dbReference>
<evidence type="ECO:0000313" key="2">
    <source>
        <dbReference type="FlyBase" id="FBgn0039810"/>
    </source>
</evidence>
<reference evidence="1" key="1">
    <citation type="submission" date="2002-03" db="EMBL/GenBank/DDBJ databases">
        <authorList>
            <person name="Stapleton M."/>
            <person name="Brokstein P."/>
            <person name="Hong L."/>
            <person name="Agbayani A."/>
            <person name="Carlson J."/>
            <person name="Champe M."/>
            <person name="Chavez C."/>
            <person name="Dorsett V."/>
            <person name="Dresnek D."/>
            <person name="Farfan D."/>
            <person name="Frise E."/>
            <person name="George R."/>
            <person name="Gonzalez M."/>
            <person name="Guarin H."/>
            <person name="Kronmiller B."/>
            <person name="Li P."/>
            <person name="Liao G."/>
            <person name="Miranda A."/>
            <person name="Mungall C.J."/>
            <person name="Nunoo J."/>
            <person name="Pacleb J."/>
            <person name="Paragas V."/>
            <person name="Park S."/>
            <person name="Patel S."/>
            <person name="Phouanenavong S."/>
            <person name="Wan K."/>
            <person name="Yu C."/>
            <person name="Lewis S.E."/>
            <person name="Rubin G.M."/>
            <person name="Celniker S."/>
        </authorList>
    </citation>
    <scope>NUCLEOTIDE SEQUENCE</scope>
</reference>
<sequence>MLFDVWQKVQYVGQSVDPKLPSGPNYPSDLGAVCGGELLRSQDRTDILWPLQYERVLCQGMCEECARKVRPGGVHRILERLASKASDHELLLPLVPADLRRAHHGPHAGPGGLQRGLRNKALPSPAENRAIQALQGSERSLHWIHSVLEHV</sequence>
<name>Q8T4H9_DROME</name>
<accession>Q8T4H9</accession>
<proteinExistence type="evidence at transcript level"/>
<dbReference type="FlyBase" id="FBgn0039810">
    <property type="gene designation" value="CG15549"/>
</dbReference>
<gene>
    <name evidence="2" type="ORF">CG15549</name>
</gene>
<protein>
    <submittedName>
        <fullName evidence="1">AT07554p</fullName>
    </submittedName>
</protein>
<evidence type="ECO:0000313" key="1">
    <source>
        <dbReference type="EMBL" id="AAL89842.1"/>
    </source>
</evidence>
<dbReference type="AlphaFoldDB" id="Q8T4H9"/>